<dbReference type="Proteomes" id="UP000184233">
    <property type="component" value="Unassembled WGS sequence"/>
</dbReference>
<comment type="caution">
    <text evidence="13">The sequence shown here is derived from an EMBL/GenBank/DDBJ whole genome shotgun (WGS) entry which is preliminary data.</text>
</comment>
<evidence type="ECO:0000313" key="14">
    <source>
        <dbReference type="Proteomes" id="UP000184233"/>
    </source>
</evidence>
<dbReference type="NCBIfam" id="TIGR02070">
    <property type="entry name" value="mono_pep_trsgly"/>
    <property type="match status" value="1"/>
</dbReference>
<evidence type="ECO:0000256" key="6">
    <source>
        <dbReference type="ARBA" id="ARBA00022960"/>
    </source>
</evidence>
<keyword evidence="3 11" id="KW-0328">Glycosyltransferase</keyword>
<evidence type="ECO:0000313" key="13">
    <source>
        <dbReference type="EMBL" id="OJX57277.1"/>
    </source>
</evidence>
<dbReference type="GO" id="GO:0071555">
    <property type="term" value="P:cell wall organization"/>
    <property type="evidence" value="ECO:0007669"/>
    <property type="project" value="UniProtKB-KW"/>
</dbReference>
<comment type="function">
    <text evidence="11">Peptidoglycan polymerase that catalyzes glycan chain elongation from lipid-linked precursors.</text>
</comment>
<dbReference type="PANTHER" id="PTHR30400">
    <property type="entry name" value="MONOFUNCTIONAL BIOSYNTHETIC PEPTIDOGLYCAN TRANSGLYCOSYLASE"/>
    <property type="match status" value="1"/>
</dbReference>
<dbReference type="EC" id="2.4.99.28" evidence="11"/>
<dbReference type="InterPro" id="IPR023346">
    <property type="entry name" value="Lysozyme-like_dom_sf"/>
</dbReference>
<evidence type="ECO:0000256" key="11">
    <source>
        <dbReference type="HAMAP-Rule" id="MF_00766"/>
    </source>
</evidence>
<evidence type="ECO:0000256" key="8">
    <source>
        <dbReference type="ARBA" id="ARBA00022989"/>
    </source>
</evidence>
<evidence type="ECO:0000256" key="10">
    <source>
        <dbReference type="ARBA" id="ARBA00023316"/>
    </source>
</evidence>
<dbReference type="GO" id="GO:0016763">
    <property type="term" value="F:pentosyltransferase activity"/>
    <property type="evidence" value="ECO:0007669"/>
    <property type="project" value="InterPro"/>
</dbReference>
<organism evidence="13 14">
    <name type="scientific">Candidatus Kapaibacterium thiocyanatum</name>
    <dbReference type="NCBI Taxonomy" id="1895771"/>
    <lineage>
        <taxon>Bacteria</taxon>
        <taxon>Pseudomonadati</taxon>
        <taxon>Candidatus Kapaibacteriota</taxon>
        <taxon>Candidatus Kapaibacteriia</taxon>
        <taxon>Candidatus Kapaibacteriales</taxon>
        <taxon>Candidatus Kapaibacteriaceae</taxon>
        <taxon>Candidatus Kapaibacterium</taxon>
    </lineage>
</organism>
<keyword evidence="6 11" id="KW-0133">Cell shape</keyword>
<keyword evidence="1 11" id="KW-1003">Cell membrane</keyword>
<gene>
    <name evidence="11" type="primary">mtgA</name>
    <name evidence="13" type="ORF">BGO89_12390</name>
</gene>
<keyword evidence="2" id="KW-0997">Cell inner membrane</keyword>
<dbReference type="GO" id="GO:0009252">
    <property type="term" value="P:peptidoglycan biosynthetic process"/>
    <property type="evidence" value="ECO:0007669"/>
    <property type="project" value="UniProtKB-UniRule"/>
</dbReference>
<dbReference type="STRING" id="1895771.BGO89_12390"/>
<protein>
    <recommendedName>
        <fullName evidence="11">Biosynthetic peptidoglycan transglycosylase</fullName>
        <ecNumber evidence="11">2.4.99.28</ecNumber>
    </recommendedName>
    <alternativeName>
        <fullName evidence="11">Glycan polymerase</fullName>
    </alternativeName>
    <alternativeName>
        <fullName evidence="11">Peptidoglycan glycosyltransferase MtgA</fullName>
        <shortName evidence="11">PGT</shortName>
    </alternativeName>
</protein>
<evidence type="ECO:0000256" key="5">
    <source>
        <dbReference type="ARBA" id="ARBA00022692"/>
    </source>
</evidence>
<reference evidence="13 14" key="1">
    <citation type="submission" date="2016-09" db="EMBL/GenBank/DDBJ databases">
        <title>Genome-resolved meta-omics ties microbial dynamics to process performance in biotechnology for thiocyanate degradation.</title>
        <authorList>
            <person name="Kantor R.S."/>
            <person name="Huddy R.J."/>
            <person name="Iyer R."/>
            <person name="Thomas B.C."/>
            <person name="Brown C.T."/>
            <person name="Anantharaman K."/>
            <person name="Tringe S."/>
            <person name="Hettich R.L."/>
            <person name="Harrison S.T."/>
            <person name="Banfield J.F."/>
        </authorList>
    </citation>
    <scope>NUCLEOTIDE SEQUENCE [LARGE SCALE GENOMIC DNA]</scope>
    <source>
        <strain evidence="13">59-99</strain>
    </source>
</reference>
<keyword evidence="7 11" id="KW-0573">Peptidoglycan synthesis</keyword>
<keyword evidence="4 11" id="KW-0808">Transferase</keyword>
<dbReference type="Pfam" id="PF00912">
    <property type="entry name" value="Transgly"/>
    <property type="match status" value="1"/>
</dbReference>
<keyword evidence="9 11" id="KW-0472">Membrane</keyword>
<dbReference type="GO" id="GO:0008360">
    <property type="term" value="P:regulation of cell shape"/>
    <property type="evidence" value="ECO:0007669"/>
    <property type="project" value="UniProtKB-KW"/>
</dbReference>
<dbReference type="AlphaFoldDB" id="A0A1M3KY08"/>
<evidence type="ECO:0000256" key="1">
    <source>
        <dbReference type="ARBA" id="ARBA00022475"/>
    </source>
</evidence>
<dbReference type="Gene3D" id="1.10.3810.10">
    <property type="entry name" value="Biosynthetic peptidoglycan transglycosylase-like"/>
    <property type="match status" value="1"/>
</dbReference>
<evidence type="ECO:0000256" key="3">
    <source>
        <dbReference type="ARBA" id="ARBA00022676"/>
    </source>
</evidence>
<dbReference type="EMBL" id="MKVH01000024">
    <property type="protein sequence ID" value="OJX57277.1"/>
    <property type="molecule type" value="Genomic_DNA"/>
</dbReference>
<dbReference type="InterPro" id="IPR001264">
    <property type="entry name" value="Glyco_trans_51"/>
</dbReference>
<evidence type="ECO:0000259" key="12">
    <source>
        <dbReference type="Pfam" id="PF00912"/>
    </source>
</evidence>
<keyword evidence="5 11" id="KW-0812">Transmembrane</keyword>
<dbReference type="GO" id="GO:0005886">
    <property type="term" value="C:plasma membrane"/>
    <property type="evidence" value="ECO:0007669"/>
    <property type="project" value="UniProtKB-SubCell"/>
</dbReference>
<proteinExistence type="inferred from homology"/>
<dbReference type="UniPathway" id="UPA00219"/>
<comment type="similarity">
    <text evidence="11">Belongs to the glycosyltransferase 51 family.</text>
</comment>
<dbReference type="InterPro" id="IPR036950">
    <property type="entry name" value="PBP_transglycosylase"/>
</dbReference>
<evidence type="ECO:0000256" key="4">
    <source>
        <dbReference type="ARBA" id="ARBA00022679"/>
    </source>
</evidence>
<feature type="transmembrane region" description="Helical" evidence="11">
    <location>
        <begin position="6"/>
        <end position="30"/>
    </location>
</feature>
<accession>A0A1M3KY08</accession>
<dbReference type="InterPro" id="IPR011812">
    <property type="entry name" value="Pep_trsgly"/>
</dbReference>
<sequence length="229" mass="25572">MIKNILVWIWRTLVAGLVGSVLVVVLFRFVPPAITPLMAKRLVEAPFRGDRMTIVHRWVSYDDIAPSLLRAVQAGEDAGFLRHGGIDWKAVDRAQKANPGRIKRGKPPLGASTITMQTSKNVFLLPYRNMIRKAAEVYFTYLTEALWGKKRILEVYVNMIEWGDGIYGAEAGARTYFGVRASALTADQAARMAAVVPNPRRFHADTPSSYTKKRTSFIRGRMGGIPLPK</sequence>
<evidence type="ECO:0000256" key="7">
    <source>
        <dbReference type="ARBA" id="ARBA00022984"/>
    </source>
</evidence>
<keyword evidence="8 11" id="KW-1133">Transmembrane helix</keyword>
<dbReference type="GO" id="GO:0009274">
    <property type="term" value="C:peptidoglycan-based cell wall"/>
    <property type="evidence" value="ECO:0007669"/>
    <property type="project" value="InterPro"/>
</dbReference>
<comment type="catalytic activity">
    <reaction evidence="11">
        <text>[GlcNAc-(1-&gt;4)-Mur2Ac(oyl-L-Ala-gamma-D-Glu-L-Lys-D-Ala-D-Ala)](n)-di-trans,octa-cis-undecaprenyl diphosphate + beta-D-GlcNAc-(1-&gt;4)-Mur2Ac(oyl-L-Ala-gamma-D-Glu-L-Lys-D-Ala-D-Ala)-di-trans,octa-cis-undecaprenyl diphosphate = [GlcNAc-(1-&gt;4)-Mur2Ac(oyl-L-Ala-gamma-D-Glu-L-Lys-D-Ala-D-Ala)](n+1)-di-trans,octa-cis-undecaprenyl diphosphate + di-trans,octa-cis-undecaprenyl diphosphate + H(+)</text>
        <dbReference type="Rhea" id="RHEA:23708"/>
        <dbReference type="Rhea" id="RHEA-COMP:9602"/>
        <dbReference type="Rhea" id="RHEA-COMP:9603"/>
        <dbReference type="ChEBI" id="CHEBI:15378"/>
        <dbReference type="ChEBI" id="CHEBI:58405"/>
        <dbReference type="ChEBI" id="CHEBI:60033"/>
        <dbReference type="ChEBI" id="CHEBI:78435"/>
        <dbReference type="EC" id="2.4.99.28"/>
    </reaction>
</comment>
<keyword evidence="10 11" id="KW-0961">Cell wall biogenesis/degradation</keyword>
<evidence type="ECO:0000256" key="2">
    <source>
        <dbReference type="ARBA" id="ARBA00022519"/>
    </source>
</evidence>
<feature type="domain" description="Glycosyl transferase family 51" evidence="12">
    <location>
        <begin position="56"/>
        <end position="222"/>
    </location>
</feature>
<dbReference type="GO" id="GO:0008955">
    <property type="term" value="F:peptidoglycan glycosyltransferase activity"/>
    <property type="evidence" value="ECO:0007669"/>
    <property type="project" value="UniProtKB-UniRule"/>
</dbReference>
<dbReference type="PANTHER" id="PTHR30400:SF0">
    <property type="entry name" value="BIOSYNTHETIC PEPTIDOGLYCAN TRANSGLYCOSYLASE"/>
    <property type="match status" value="1"/>
</dbReference>
<dbReference type="SUPFAM" id="SSF53955">
    <property type="entry name" value="Lysozyme-like"/>
    <property type="match status" value="1"/>
</dbReference>
<comment type="subcellular location">
    <subcellularLocation>
        <location evidence="11">Cell membrane</location>
        <topology evidence="11">Single-pass membrane protein</topology>
    </subcellularLocation>
</comment>
<comment type="pathway">
    <text evidence="11">Cell wall biogenesis; peptidoglycan biosynthesis.</text>
</comment>
<dbReference type="HAMAP" id="MF_00766">
    <property type="entry name" value="PGT_MtgA"/>
    <property type="match status" value="1"/>
</dbReference>
<evidence type="ECO:0000256" key="9">
    <source>
        <dbReference type="ARBA" id="ARBA00023136"/>
    </source>
</evidence>
<name>A0A1M3KY08_9BACT</name>